<dbReference type="SUPFAM" id="SSF103657">
    <property type="entry name" value="BAR/IMD domain-like"/>
    <property type="match status" value="1"/>
</dbReference>
<keyword evidence="1" id="KW-0254">Endocytosis</keyword>
<dbReference type="Gene3D" id="1.20.1270.60">
    <property type="entry name" value="Arfaptin homology (AH) domain/BAR domain"/>
    <property type="match status" value="1"/>
</dbReference>
<dbReference type="InterPro" id="IPR027267">
    <property type="entry name" value="AH/BAR_dom_sf"/>
</dbReference>
<accession>A0A6G1LJD8</accession>
<protein>
    <recommendedName>
        <fullName evidence="3">MHD domain-containing protein</fullName>
    </recommendedName>
</protein>
<evidence type="ECO:0000259" key="3">
    <source>
        <dbReference type="PROSITE" id="PS51072"/>
    </source>
</evidence>
<dbReference type="Pfam" id="PF10291">
    <property type="entry name" value="muHD"/>
    <property type="match status" value="1"/>
</dbReference>
<evidence type="ECO:0000256" key="2">
    <source>
        <dbReference type="SAM" id="MobiDB-lite"/>
    </source>
</evidence>
<feature type="compositionally biased region" description="Polar residues" evidence="2">
    <location>
        <begin position="627"/>
        <end position="642"/>
    </location>
</feature>
<feature type="compositionally biased region" description="Basic and acidic residues" evidence="2">
    <location>
        <begin position="136"/>
        <end position="150"/>
    </location>
</feature>
<dbReference type="AlphaFoldDB" id="A0A6G1LJD8"/>
<dbReference type="PANTHER" id="PTHR23065">
    <property type="entry name" value="PROLINE-SERINE-THREONINE PHOSPHATASE INTERACTING PROTEIN 1"/>
    <property type="match status" value="1"/>
</dbReference>
<dbReference type="GO" id="GO:0006897">
    <property type="term" value="P:endocytosis"/>
    <property type="evidence" value="ECO:0007669"/>
    <property type="project" value="UniProtKB-KW"/>
</dbReference>
<dbReference type="GO" id="GO:0032185">
    <property type="term" value="P:septin cytoskeleton organization"/>
    <property type="evidence" value="ECO:0007669"/>
    <property type="project" value="TreeGrafter"/>
</dbReference>
<proteinExistence type="predicted"/>
<feature type="region of interest" description="Disordered" evidence="2">
    <location>
        <begin position="136"/>
        <end position="161"/>
    </location>
</feature>
<dbReference type="Proteomes" id="UP000799436">
    <property type="component" value="Unassembled WGS sequence"/>
</dbReference>
<dbReference type="EMBL" id="ML995814">
    <property type="protein sequence ID" value="KAF2772682.1"/>
    <property type="molecule type" value="Genomic_DNA"/>
</dbReference>
<dbReference type="PANTHER" id="PTHR23065:SF54">
    <property type="entry name" value="SUPPRESSOR OF YEAST PROFILIN DELETION"/>
    <property type="match status" value="1"/>
</dbReference>
<keyword evidence="5" id="KW-1185">Reference proteome</keyword>
<evidence type="ECO:0000313" key="4">
    <source>
        <dbReference type="EMBL" id="KAF2772682.1"/>
    </source>
</evidence>
<dbReference type="OrthoDB" id="331602at2759"/>
<feature type="region of interest" description="Disordered" evidence="2">
    <location>
        <begin position="234"/>
        <end position="449"/>
    </location>
</feature>
<feature type="compositionally biased region" description="Low complexity" evidence="2">
    <location>
        <begin position="234"/>
        <end position="264"/>
    </location>
</feature>
<feature type="region of interest" description="Disordered" evidence="2">
    <location>
        <begin position="604"/>
        <end position="649"/>
    </location>
</feature>
<evidence type="ECO:0000313" key="5">
    <source>
        <dbReference type="Proteomes" id="UP000799436"/>
    </source>
</evidence>
<dbReference type="CDD" id="cd09264">
    <property type="entry name" value="AP_Syp1_MHD"/>
    <property type="match status" value="1"/>
</dbReference>
<reference evidence="4" key="1">
    <citation type="journal article" date="2020" name="Stud. Mycol.">
        <title>101 Dothideomycetes genomes: a test case for predicting lifestyles and emergence of pathogens.</title>
        <authorList>
            <person name="Haridas S."/>
            <person name="Albert R."/>
            <person name="Binder M."/>
            <person name="Bloem J."/>
            <person name="Labutti K."/>
            <person name="Salamov A."/>
            <person name="Andreopoulos B."/>
            <person name="Baker S."/>
            <person name="Barry K."/>
            <person name="Bills G."/>
            <person name="Bluhm B."/>
            <person name="Cannon C."/>
            <person name="Castanera R."/>
            <person name="Culley D."/>
            <person name="Daum C."/>
            <person name="Ezra D."/>
            <person name="Gonzalez J."/>
            <person name="Henrissat B."/>
            <person name="Kuo A."/>
            <person name="Liang C."/>
            <person name="Lipzen A."/>
            <person name="Lutzoni F."/>
            <person name="Magnuson J."/>
            <person name="Mondo S."/>
            <person name="Nolan M."/>
            <person name="Ohm R."/>
            <person name="Pangilinan J."/>
            <person name="Park H.-J."/>
            <person name="Ramirez L."/>
            <person name="Alfaro M."/>
            <person name="Sun H."/>
            <person name="Tritt A."/>
            <person name="Yoshinaga Y."/>
            <person name="Zwiers L.-H."/>
            <person name="Turgeon B."/>
            <person name="Goodwin S."/>
            <person name="Spatafora J."/>
            <person name="Crous P."/>
            <person name="Grigoriev I."/>
        </authorList>
    </citation>
    <scope>NUCLEOTIDE SEQUENCE</scope>
    <source>
        <strain evidence="4">CBS 116005</strain>
    </source>
</reference>
<dbReference type="GO" id="GO:0005886">
    <property type="term" value="C:plasma membrane"/>
    <property type="evidence" value="ECO:0007669"/>
    <property type="project" value="TreeGrafter"/>
</dbReference>
<dbReference type="InterPro" id="IPR018808">
    <property type="entry name" value="Muniscin_C"/>
</dbReference>
<dbReference type="GO" id="GO:0030139">
    <property type="term" value="C:endocytic vesicle"/>
    <property type="evidence" value="ECO:0007669"/>
    <property type="project" value="TreeGrafter"/>
</dbReference>
<sequence length="911" mass="96791">MAGERSDYPALLPQLQPYHAVDVLNDRVRQFGRLNTAIADWLQERRRLEEQYAAGLRKLGQRRIDDVDLGIFSVPWETLTGAAHTTADLHATLASKIEVDVEQPLRNFDHTNREMQAMTTMQGNLGAMAKDVEKAAQKTDKLRSKGRDADQVASANSELESAQSQWDVQAPYVFENLQAVDEARVNHLRDVLTQFQTHEVDLVQKSQSTAEHCLNVLLSLQTEDEIKTFALKVASARPSPQSRPRRQSSLPAALAAASASRSTPTRPPPAQSGLTPTISRPDDGESQRSGSVQEEKKKSRFGGLKRLGTVVGGKRKEGKAPQTLAPMAETPEKKSKSSPFSSFGGRLGKNKEPSLEPPQESPSRERPRSPLRLGSEIMEPSPESRDLASSDVPQPPHVNGTSSRAFAASIPNGSHQSDLADLEPPKPTQLETPSIAAPQRDSEGFSIPQRDLDPITQAQLEAAGPGGADAAAPAFNVNIRNAPIREEGGDDNVPLASVVNKLQAPPSAVGRNNTVRGRRNRPVSSIPSSYVPPADDVPALPPIRASSLPRETPTQFVDEQSRAIASPTIAAATQSSSTGFPAAAGVAGVAAGATAATGAFTPFSAGPSSPFRPESRSAAAADHSADTGSIRSGRSLSSTTSQAHRHPDLHEVGLNSSILETISAHFENGQLTSSTLVGEIALAYNPANGSTQTGAETIRLENFASLDKVAPNPAFISNGAREGEYSLSLSAIAKTQVAFKFQLRSEATSAHAPLLIAPAYKFEPNQASIIVSLSLNPAFNLHGHESITLSNAALALTLEGAKASSVQSRPGGTFSKEKNLIYWSLPEVVLKPGDAPTKLLARFVTDSVATGGTIDAKWEIAGEQALALEDGLTVSVQSHGADPFADEEGLTSVWKGVPGVRKLTSGTYQAK</sequence>
<dbReference type="FunFam" id="1.20.1270.60:FF:000102">
    <property type="entry name" value="WGS project CABT00000000 data, contig 2.23"/>
    <property type="match status" value="1"/>
</dbReference>
<feature type="compositionally biased region" description="Low complexity" evidence="2">
    <location>
        <begin position="522"/>
        <end position="538"/>
    </location>
</feature>
<dbReference type="InterPro" id="IPR049609">
    <property type="entry name" value="Syp1-like_MHD"/>
</dbReference>
<name>A0A6G1LJD8_9PEZI</name>
<dbReference type="GO" id="GO:0032153">
    <property type="term" value="C:cell division site"/>
    <property type="evidence" value="ECO:0007669"/>
    <property type="project" value="TreeGrafter"/>
</dbReference>
<organism evidence="4 5">
    <name type="scientific">Teratosphaeria nubilosa</name>
    <dbReference type="NCBI Taxonomy" id="161662"/>
    <lineage>
        <taxon>Eukaryota</taxon>
        <taxon>Fungi</taxon>
        <taxon>Dikarya</taxon>
        <taxon>Ascomycota</taxon>
        <taxon>Pezizomycotina</taxon>
        <taxon>Dothideomycetes</taxon>
        <taxon>Dothideomycetidae</taxon>
        <taxon>Mycosphaerellales</taxon>
        <taxon>Teratosphaeriaceae</taxon>
        <taxon>Teratosphaeria</taxon>
    </lineage>
</organism>
<gene>
    <name evidence="4" type="ORF">EJ03DRAFT_324672</name>
</gene>
<dbReference type="CDD" id="cd07650">
    <property type="entry name" value="F-BAR_Syp1p_like"/>
    <property type="match status" value="1"/>
</dbReference>
<feature type="region of interest" description="Disordered" evidence="2">
    <location>
        <begin position="506"/>
        <end position="556"/>
    </location>
</feature>
<dbReference type="PROSITE" id="PS51072">
    <property type="entry name" value="MHD"/>
    <property type="match status" value="1"/>
</dbReference>
<evidence type="ECO:0000256" key="1">
    <source>
        <dbReference type="ARBA" id="ARBA00022583"/>
    </source>
</evidence>
<feature type="domain" description="MHD" evidence="3">
    <location>
        <begin position="651"/>
        <end position="911"/>
    </location>
</feature>
<dbReference type="InterPro" id="IPR028565">
    <property type="entry name" value="MHD"/>
</dbReference>